<proteinExistence type="inferred from homology"/>
<evidence type="ECO:0000256" key="1">
    <source>
        <dbReference type="ARBA" id="ARBA00007785"/>
    </source>
</evidence>
<comment type="caution">
    <text evidence="3">The sequence shown here is derived from an EMBL/GenBank/DDBJ whole genome shotgun (WGS) entry which is preliminary data.</text>
</comment>
<dbReference type="PANTHER" id="PTHR28627:SF1">
    <property type="entry name" value="CYTOCHROME C OXIDASE ASSEMBLY FACTOR 5"/>
    <property type="match status" value="1"/>
</dbReference>
<sequence>MSLRVGPEAEHREASNSCEKIRNDLVACLQNSPCMKDGGEFWDCMRNEDWREVTVECLALKKTYAQCRRNLLNPSLKLRGNLLHR</sequence>
<keyword evidence="2" id="KW-1015">Disulfide bond</keyword>
<dbReference type="EMBL" id="JROU02002244">
    <property type="protein sequence ID" value="OEH73777.1"/>
    <property type="molecule type" value="Genomic_DNA"/>
</dbReference>
<reference evidence="3 4" key="1">
    <citation type="journal article" date="2016" name="BMC Genomics">
        <title>Comparative genomics reveals Cyclospora cayetanensis possesses coccidia-like metabolism and invasion components but unique surface antigens.</title>
        <authorList>
            <person name="Liu S."/>
            <person name="Wang L."/>
            <person name="Zheng H."/>
            <person name="Xu Z."/>
            <person name="Roellig D.M."/>
            <person name="Li N."/>
            <person name="Frace M.A."/>
            <person name="Tang K."/>
            <person name="Arrowood M.J."/>
            <person name="Moss D.M."/>
            <person name="Zhang L."/>
            <person name="Feng Y."/>
            <person name="Xiao L."/>
        </authorList>
    </citation>
    <scope>NUCLEOTIDE SEQUENCE [LARGE SCALE GENOMIC DNA]</scope>
    <source>
        <strain evidence="3 4">CHN_HEN01</strain>
    </source>
</reference>
<dbReference type="AlphaFoldDB" id="A0A1D3CRE9"/>
<accession>A0A1D3CRE9</accession>
<dbReference type="PANTHER" id="PTHR28627">
    <property type="entry name" value="CYTOCHROME C OXIDASE ASSEMBLY FACTOR 5"/>
    <property type="match status" value="1"/>
</dbReference>
<evidence type="ECO:0000313" key="3">
    <source>
        <dbReference type="EMBL" id="OEH73777.1"/>
    </source>
</evidence>
<name>A0A1D3CRE9_9EIME</name>
<dbReference type="InParanoid" id="A0A1D3CRE9"/>
<dbReference type="VEuPathDB" id="ToxoDB:cyc_01323"/>
<dbReference type="InterPro" id="IPR018793">
    <property type="entry name" value="Cyt_c_oxidase_assmbl_Pet191"/>
</dbReference>
<organism evidence="3 4">
    <name type="scientific">Cyclospora cayetanensis</name>
    <dbReference type="NCBI Taxonomy" id="88456"/>
    <lineage>
        <taxon>Eukaryota</taxon>
        <taxon>Sar</taxon>
        <taxon>Alveolata</taxon>
        <taxon>Apicomplexa</taxon>
        <taxon>Conoidasida</taxon>
        <taxon>Coccidia</taxon>
        <taxon>Eucoccidiorida</taxon>
        <taxon>Eimeriorina</taxon>
        <taxon>Eimeriidae</taxon>
        <taxon>Cyclospora</taxon>
    </lineage>
</organism>
<dbReference type="GO" id="GO:0033617">
    <property type="term" value="P:mitochondrial respiratory chain complex IV assembly"/>
    <property type="evidence" value="ECO:0007669"/>
    <property type="project" value="TreeGrafter"/>
</dbReference>
<dbReference type="Proteomes" id="UP000095192">
    <property type="component" value="Unassembled WGS sequence"/>
</dbReference>
<evidence type="ECO:0000256" key="2">
    <source>
        <dbReference type="ARBA" id="ARBA00023157"/>
    </source>
</evidence>
<evidence type="ECO:0000313" key="4">
    <source>
        <dbReference type="Proteomes" id="UP000095192"/>
    </source>
</evidence>
<protein>
    <submittedName>
        <fullName evidence="3">Cytochrome c family oxidase assembly protein pet191</fullName>
    </submittedName>
</protein>
<gene>
    <name evidence="3" type="ORF">cyc_01323</name>
</gene>
<comment type="similarity">
    <text evidence="1">Belongs to the PET191 family.</text>
</comment>
<dbReference type="Pfam" id="PF10203">
    <property type="entry name" value="Pet191_N"/>
    <property type="match status" value="1"/>
</dbReference>
<keyword evidence="4" id="KW-1185">Reference proteome</keyword>
<dbReference type="GO" id="GO:0005739">
    <property type="term" value="C:mitochondrion"/>
    <property type="evidence" value="ECO:0007669"/>
    <property type="project" value="TreeGrafter"/>
</dbReference>